<evidence type="ECO:0000256" key="1">
    <source>
        <dbReference type="SAM" id="MobiDB-lite"/>
    </source>
</evidence>
<evidence type="ECO:0000256" key="2">
    <source>
        <dbReference type="SAM" id="Phobius"/>
    </source>
</evidence>
<gene>
    <name evidence="4" type="ORF">GCM10008942_33670</name>
</gene>
<evidence type="ECO:0000313" key="5">
    <source>
        <dbReference type="Proteomes" id="UP001499951"/>
    </source>
</evidence>
<keyword evidence="2" id="KW-0812">Transmembrane</keyword>
<accession>A0ABP3Q7K2</accession>
<dbReference type="Proteomes" id="UP001499951">
    <property type="component" value="Unassembled WGS sequence"/>
</dbReference>
<feature type="region of interest" description="Disordered" evidence="1">
    <location>
        <begin position="44"/>
        <end position="84"/>
    </location>
</feature>
<dbReference type="EMBL" id="BAAADD010000009">
    <property type="protein sequence ID" value="GAA0582025.1"/>
    <property type="molecule type" value="Genomic_DNA"/>
</dbReference>
<dbReference type="NCBIfam" id="TIGR02098">
    <property type="entry name" value="MJ0042_CXXC"/>
    <property type="match status" value="1"/>
</dbReference>
<dbReference type="RefSeq" id="WP_243851064.1">
    <property type="nucleotide sequence ID" value="NZ_BAAADD010000009.1"/>
</dbReference>
<dbReference type="NCBIfam" id="NF038353">
    <property type="entry name" value="FxLYD_dom"/>
    <property type="match status" value="1"/>
</dbReference>
<dbReference type="Pfam" id="PF11906">
    <property type="entry name" value="DUF3426"/>
    <property type="match status" value="1"/>
</dbReference>
<organism evidence="4 5">
    <name type="scientific">Rhizomicrobium electricum</name>
    <dbReference type="NCBI Taxonomy" id="480070"/>
    <lineage>
        <taxon>Bacteria</taxon>
        <taxon>Pseudomonadati</taxon>
        <taxon>Pseudomonadota</taxon>
        <taxon>Alphaproteobacteria</taxon>
        <taxon>Micropepsales</taxon>
        <taxon>Micropepsaceae</taxon>
        <taxon>Rhizomicrobium</taxon>
    </lineage>
</organism>
<reference evidence="5" key="1">
    <citation type="journal article" date="2019" name="Int. J. Syst. Evol. Microbiol.">
        <title>The Global Catalogue of Microorganisms (GCM) 10K type strain sequencing project: providing services to taxonomists for standard genome sequencing and annotation.</title>
        <authorList>
            <consortium name="The Broad Institute Genomics Platform"/>
            <consortium name="The Broad Institute Genome Sequencing Center for Infectious Disease"/>
            <person name="Wu L."/>
            <person name="Ma J."/>
        </authorList>
    </citation>
    <scope>NUCLEOTIDE SEQUENCE [LARGE SCALE GENOMIC DNA]</scope>
    <source>
        <strain evidence="5">JCM 15089</strain>
    </source>
</reference>
<feature type="domain" description="Zinc finger/thioredoxin putative" evidence="3">
    <location>
        <begin position="1"/>
        <end position="35"/>
    </location>
</feature>
<dbReference type="InterPro" id="IPR011723">
    <property type="entry name" value="Znf/thioredoxin_put"/>
</dbReference>
<keyword evidence="2" id="KW-1133">Transmembrane helix</keyword>
<feature type="transmembrane region" description="Helical" evidence="2">
    <location>
        <begin position="92"/>
        <end position="115"/>
    </location>
</feature>
<evidence type="ECO:0000313" key="4">
    <source>
        <dbReference type="EMBL" id="GAA0582025.1"/>
    </source>
</evidence>
<sequence>MILTCPACETRYEVDAAKFPPQGRNVRCARCSNVWHAMGEPVSAFEPEPAEPEPPPREVYAQPEPRDPEPQETSAYEEPPPEPRGKLWQQPWFLKTGWAALAGIVILIGVIATVYRHQVVETWPQSASVYSKLGMKVAASGLKIGNTRNLRELRNGRLVLTVSGALTNVTDRELPVPQIRIGLVDNDKREIYHWTVAPDVITLKPGQSTRFVTRLSNPPEGVSEVRIAKAGE</sequence>
<dbReference type="InterPro" id="IPR047676">
    <property type="entry name" value="FxLYD_dom"/>
</dbReference>
<evidence type="ECO:0000259" key="3">
    <source>
        <dbReference type="Pfam" id="PF13717"/>
    </source>
</evidence>
<dbReference type="Pfam" id="PF13717">
    <property type="entry name" value="Zn_ribbon_4"/>
    <property type="match status" value="1"/>
</dbReference>
<keyword evidence="2" id="KW-0472">Membrane</keyword>
<name>A0ABP3Q7K2_9PROT</name>
<keyword evidence="5" id="KW-1185">Reference proteome</keyword>
<protein>
    <submittedName>
        <fullName evidence="4">Zinc-ribbon domain-containing protein</fullName>
    </submittedName>
</protein>
<comment type="caution">
    <text evidence="4">The sequence shown here is derived from an EMBL/GenBank/DDBJ whole genome shotgun (WGS) entry which is preliminary data.</text>
</comment>
<proteinExistence type="predicted"/>
<dbReference type="InterPro" id="IPR021834">
    <property type="entry name" value="DUF3426"/>
</dbReference>